<evidence type="ECO:0000313" key="2">
    <source>
        <dbReference type="EMBL" id="NDW47050.1"/>
    </source>
</evidence>
<reference evidence="2" key="1">
    <citation type="submission" date="2020-02" db="EMBL/GenBank/DDBJ databases">
        <title>Delineation of the pyrene-degrading pathway in Roseobacter clade bacteria by genomic analysis.</title>
        <authorList>
            <person name="Zhou H."/>
            <person name="Wang H."/>
        </authorList>
    </citation>
    <scope>NUCLEOTIDE SEQUENCE</scope>
    <source>
        <strain evidence="2">PrR005</strain>
    </source>
</reference>
<name>A0A6B2NVE2_9RHOB</name>
<keyword evidence="1" id="KW-0472">Membrane</keyword>
<proteinExistence type="predicted"/>
<evidence type="ECO:0000256" key="1">
    <source>
        <dbReference type="SAM" id="Phobius"/>
    </source>
</evidence>
<dbReference type="InterPro" id="IPR027417">
    <property type="entry name" value="P-loop_NTPase"/>
</dbReference>
<keyword evidence="1" id="KW-0812">Transmembrane</keyword>
<dbReference type="CDD" id="cd00882">
    <property type="entry name" value="Ras_like_GTPase"/>
    <property type="match status" value="1"/>
</dbReference>
<feature type="transmembrane region" description="Helical" evidence="1">
    <location>
        <begin position="21"/>
        <end position="40"/>
    </location>
</feature>
<dbReference type="AlphaFoldDB" id="A0A6B2NVE2"/>
<sequence>MGARRRWKEFPVRLKKELEGTSAIVGVGGFGLGAAGWGILAPPFTFIVVGVGGVITLAALGYAGYRAIPPKLVDPSALVGSELDLDELENRVQKIGKVSIIGRSQAGKTTLKNRLKFNVEKTVRTEELEATVIALPTAPVQFVAILDGDGTKYRQQLAMAEACDFLIIILDHNSSDEENSFDEGRCAKHSEFLEQVSNSISKYRSERLRKILFLWNKRDLWQRSDAQNLKRFEEFTASVFKKWSESNFSETVMQRTHSNEDASDVSFVMSAIVDFAKEGGDESKS</sequence>
<dbReference type="SUPFAM" id="SSF52540">
    <property type="entry name" value="P-loop containing nucleoside triphosphate hydrolases"/>
    <property type="match status" value="1"/>
</dbReference>
<comment type="caution">
    <text evidence="2">The sequence shown here is derived from an EMBL/GenBank/DDBJ whole genome shotgun (WGS) entry which is preliminary data.</text>
</comment>
<dbReference type="EMBL" id="JAAGOX010000053">
    <property type="protein sequence ID" value="NDW47050.1"/>
    <property type="molecule type" value="Genomic_DNA"/>
</dbReference>
<organism evidence="2">
    <name type="scientific">Ruegeria sp. PrR005</name>
    <dbReference type="NCBI Taxonomy" id="2706882"/>
    <lineage>
        <taxon>Bacteria</taxon>
        <taxon>Pseudomonadati</taxon>
        <taxon>Pseudomonadota</taxon>
        <taxon>Alphaproteobacteria</taxon>
        <taxon>Rhodobacterales</taxon>
        <taxon>Roseobacteraceae</taxon>
        <taxon>Ruegeria</taxon>
    </lineage>
</organism>
<protein>
    <submittedName>
        <fullName evidence="2">Uncharacterized protein</fullName>
    </submittedName>
</protein>
<gene>
    <name evidence="2" type="ORF">G0P99_19060</name>
</gene>
<dbReference type="Gene3D" id="3.40.50.300">
    <property type="entry name" value="P-loop containing nucleotide triphosphate hydrolases"/>
    <property type="match status" value="1"/>
</dbReference>
<keyword evidence="1" id="KW-1133">Transmembrane helix</keyword>
<dbReference type="RefSeq" id="WP_164132066.1">
    <property type="nucleotide sequence ID" value="NZ_JAAGOX010000053.1"/>
</dbReference>
<accession>A0A6B2NVE2</accession>
<feature type="transmembrane region" description="Helical" evidence="1">
    <location>
        <begin position="46"/>
        <end position="65"/>
    </location>
</feature>